<proteinExistence type="predicted"/>
<reference evidence="2" key="1">
    <citation type="submission" date="2015-12" db="EMBL/GenBank/DDBJ databases">
        <title>De novo transcriptome assembly of four potential Pierce s Disease insect vectors from Arizona vineyards.</title>
        <authorList>
            <person name="Tassone E.E."/>
        </authorList>
    </citation>
    <scope>NUCLEOTIDE SEQUENCE</scope>
</reference>
<protein>
    <recommendedName>
        <fullName evidence="1">SYO1-like TPR repeats domain-containing protein</fullName>
    </recommendedName>
</protein>
<dbReference type="InterPro" id="IPR057990">
    <property type="entry name" value="TPR_SYO1"/>
</dbReference>
<organism evidence="2">
    <name type="scientific">Clastoptera arizonana</name>
    <name type="common">Arizona spittle bug</name>
    <dbReference type="NCBI Taxonomy" id="38151"/>
    <lineage>
        <taxon>Eukaryota</taxon>
        <taxon>Metazoa</taxon>
        <taxon>Ecdysozoa</taxon>
        <taxon>Arthropoda</taxon>
        <taxon>Hexapoda</taxon>
        <taxon>Insecta</taxon>
        <taxon>Pterygota</taxon>
        <taxon>Neoptera</taxon>
        <taxon>Paraneoptera</taxon>
        <taxon>Hemiptera</taxon>
        <taxon>Auchenorrhyncha</taxon>
        <taxon>Cercopoidea</taxon>
        <taxon>Clastopteridae</taxon>
        <taxon>Clastoptera</taxon>
    </lineage>
</organism>
<dbReference type="InterPro" id="IPR011989">
    <property type="entry name" value="ARM-like"/>
</dbReference>
<evidence type="ECO:0000259" key="1">
    <source>
        <dbReference type="Pfam" id="PF25567"/>
    </source>
</evidence>
<feature type="domain" description="SYO1-like TPR repeats" evidence="1">
    <location>
        <begin position="154"/>
        <end position="405"/>
    </location>
</feature>
<dbReference type="GO" id="GO:0051082">
    <property type="term" value="F:unfolded protein binding"/>
    <property type="evidence" value="ECO:0007669"/>
    <property type="project" value="TreeGrafter"/>
</dbReference>
<gene>
    <name evidence="2" type="ORF">g.9963</name>
</gene>
<accession>A0A1B6CS00</accession>
<dbReference type="GO" id="GO:0042273">
    <property type="term" value="P:ribosomal large subunit biogenesis"/>
    <property type="evidence" value="ECO:0007669"/>
    <property type="project" value="TreeGrafter"/>
</dbReference>
<sequence length="414" mass="46263">DNMPASTVLRNFETELLAILRLSESTPKLQQLKILVAGLIINCNSSSNWLVPVLSTVSKTLNTDYRVAISQLSSQVPLQQTVLPLDNEIVLKIEDCTALVNAHITALEILTNMCSSQDDEMEQESDDTFSDEMEEGDDGWTDANVTQPLVLSADLHEAIIKFDFLKNIYEDMRPLPENVLDIIRNCPESSDMIKKILKLQCRAFLCYSNIVSVLDVEDLKGADDLYLVFKNIGKILLPQETTVEIDFVEAATSAMRSVLLKLASVRYDKLSDLTVGDIEMLVKLGEESQVIGNIIKIMGTLGVMFANNDNMEMTKIVGSFLICTVETQSELWLMAEALDAIMDVFAEDSTDLVAFEINLVSKLKLLAPSLKRKLRQERKNQPEHYAIVSTVAMNLGRFINYKGSRLDMLKKGIP</sequence>
<dbReference type="InterPro" id="IPR052616">
    <property type="entry name" value="SYO1-like"/>
</dbReference>
<name>A0A1B6CS00_9HEMI</name>
<dbReference type="Pfam" id="PF25567">
    <property type="entry name" value="TPR_SYO1"/>
    <property type="match status" value="1"/>
</dbReference>
<evidence type="ECO:0000313" key="2">
    <source>
        <dbReference type="EMBL" id="JAS16198.1"/>
    </source>
</evidence>
<feature type="non-terminal residue" evidence="2">
    <location>
        <position position="1"/>
    </location>
</feature>
<dbReference type="Gene3D" id="1.25.10.10">
    <property type="entry name" value="Leucine-rich Repeat Variant"/>
    <property type="match status" value="1"/>
</dbReference>
<dbReference type="PANTHER" id="PTHR13347:SF1">
    <property type="entry name" value="HEAT REPEAT-CONTAINING PROTEIN 3"/>
    <property type="match status" value="1"/>
</dbReference>
<dbReference type="PANTHER" id="PTHR13347">
    <property type="entry name" value="HEAT REPEAT-CONTAINING PROTEIN 3"/>
    <property type="match status" value="1"/>
</dbReference>
<dbReference type="EMBL" id="GEDC01021100">
    <property type="protein sequence ID" value="JAS16198.1"/>
    <property type="molecule type" value="Transcribed_RNA"/>
</dbReference>
<dbReference type="GO" id="GO:0006606">
    <property type="term" value="P:protein import into nucleus"/>
    <property type="evidence" value="ECO:0007669"/>
    <property type="project" value="TreeGrafter"/>
</dbReference>
<dbReference type="AlphaFoldDB" id="A0A1B6CS00"/>